<proteinExistence type="predicted"/>
<organism evidence="1 2">
    <name type="scientific">Anaerosolibacter carboniphilus</name>
    <dbReference type="NCBI Taxonomy" id="1417629"/>
    <lineage>
        <taxon>Bacteria</taxon>
        <taxon>Bacillati</taxon>
        <taxon>Bacillota</taxon>
        <taxon>Clostridia</taxon>
        <taxon>Peptostreptococcales</taxon>
        <taxon>Thermotaleaceae</taxon>
        <taxon>Anaerosolibacter</taxon>
    </lineage>
</organism>
<dbReference type="EMBL" id="JACHEN010000030">
    <property type="protein sequence ID" value="MBB6217915.1"/>
    <property type="molecule type" value="Genomic_DNA"/>
</dbReference>
<name>A0A841L6K5_9FIRM</name>
<reference evidence="1 2" key="1">
    <citation type="submission" date="2020-08" db="EMBL/GenBank/DDBJ databases">
        <title>Genomic Encyclopedia of Type Strains, Phase IV (KMG-IV): sequencing the most valuable type-strain genomes for metagenomic binning, comparative biology and taxonomic classification.</title>
        <authorList>
            <person name="Goeker M."/>
        </authorList>
    </citation>
    <scope>NUCLEOTIDE SEQUENCE [LARGE SCALE GENOMIC DNA]</scope>
    <source>
        <strain evidence="1 2">DSM 103526</strain>
    </source>
</reference>
<keyword evidence="2" id="KW-1185">Reference proteome</keyword>
<dbReference type="Proteomes" id="UP000579281">
    <property type="component" value="Unassembled WGS sequence"/>
</dbReference>
<dbReference type="RefSeq" id="WP_184312421.1">
    <property type="nucleotide sequence ID" value="NZ_JACHEN010000030.1"/>
</dbReference>
<comment type="caution">
    <text evidence="1">The sequence shown here is derived from an EMBL/GenBank/DDBJ whole genome shotgun (WGS) entry which is preliminary data.</text>
</comment>
<evidence type="ECO:0000313" key="2">
    <source>
        <dbReference type="Proteomes" id="UP000579281"/>
    </source>
</evidence>
<gene>
    <name evidence="1" type="ORF">HNQ80_004051</name>
</gene>
<accession>A0A841L6K5</accession>
<sequence length="47" mass="5780">MMENILWNLFMNTGDIRYYLQYKGIEDSMDEECVEQGHYEMKEVILR</sequence>
<evidence type="ECO:0008006" key="3">
    <source>
        <dbReference type="Google" id="ProtNLM"/>
    </source>
</evidence>
<evidence type="ECO:0000313" key="1">
    <source>
        <dbReference type="EMBL" id="MBB6217915.1"/>
    </source>
</evidence>
<dbReference type="AlphaFoldDB" id="A0A841L6K5"/>
<protein>
    <recommendedName>
        <fullName evidence="3">YqzL-like protein</fullName>
    </recommendedName>
</protein>